<proteinExistence type="predicted"/>
<dbReference type="EMBL" id="JAKXMK010000041">
    <property type="protein sequence ID" value="MCH6171269.1"/>
    <property type="molecule type" value="Genomic_DNA"/>
</dbReference>
<name>A0ABS9TRU1_9PSEU</name>
<dbReference type="RefSeq" id="WP_241042076.1">
    <property type="nucleotide sequence ID" value="NZ_BAAAJF010000010.1"/>
</dbReference>
<reference evidence="1 2" key="1">
    <citation type="submission" date="2022-03" db="EMBL/GenBank/DDBJ databases">
        <title>Pseudonocardia alaer sp. nov., a novel actinomycete isolated from reed forest soil.</title>
        <authorList>
            <person name="Wang L."/>
        </authorList>
    </citation>
    <scope>NUCLEOTIDE SEQUENCE [LARGE SCALE GENOMIC DNA]</scope>
    <source>
        <strain evidence="1 2">Y-16303</strain>
    </source>
</reference>
<keyword evidence="2" id="KW-1185">Reference proteome</keyword>
<organism evidence="1 2">
    <name type="scientific">Pseudonocardia alaniniphila</name>
    <dbReference type="NCBI Taxonomy" id="75291"/>
    <lineage>
        <taxon>Bacteria</taxon>
        <taxon>Bacillati</taxon>
        <taxon>Actinomycetota</taxon>
        <taxon>Actinomycetes</taxon>
        <taxon>Pseudonocardiales</taxon>
        <taxon>Pseudonocardiaceae</taxon>
        <taxon>Pseudonocardia</taxon>
    </lineage>
</organism>
<evidence type="ECO:0000313" key="1">
    <source>
        <dbReference type="EMBL" id="MCH6171269.1"/>
    </source>
</evidence>
<dbReference type="Proteomes" id="UP001299970">
    <property type="component" value="Unassembled WGS sequence"/>
</dbReference>
<accession>A0ABS9TRU1</accession>
<sequence>MSIQRFNCFVVSCDICRAIFDEAGDHVIHFDTELEAINYVSDYGWAITETGSPICNRCAIAMLCQRDDHAFSDWIPCYCRGRIPDHALFGCGLFRYCRRDGCEHLETSTLAHLPTTDEPSIGC</sequence>
<evidence type="ECO:0000313" key="2">
    <source>
        <dbReference type="Proteomes" id="UP001299970"/>
    </source>
</evidence>
<comment type="caution">
    <text evidence="1">The sequence shown here is derived from an EMBL/GenBank/DDBJ whole genome shotgun (WGS) entry which is preliminary data.</text>
</comment>
<protein>
    <submittedName>
        <fullName evidence="1">Uncharacterized protein</fullName>
    </submittedName>
</protein>
<gene>
    <name evidence="1" type="ORF">MMF94_36705</name>
</gene>